<evidence type="ECO:0000313" key="3">
    <source>
        <dbReference type="Proteomes" id="UP000005496"/>
    </source>
</evidence>
<name>D6SUT3_9BACT</name>
<evidence type="ECO:0000313" key="2">
    <source>
        <dbReference type="EMBL" id="EFI33063.1"/>
    </source>
</evidence>
<keyword evidence="3" id="KW-1185">Reference proteome</keyword>
<dbReference type="AlphaFoldDB" id="D6SUT3"/>
<feature type="domain" description="PrcB C-terminal" evidence="1">
    <location>
        <begin position="88"/>
        <end position="140"/>
    </location>
</feature>
<dbReference type="OrthoDB" id="9816400at2"/>
<dbReference type="InterPro" id="IPR025748">
    <property type="entry name" value="PrcB_C_dom"/>
</dbReference>
<dbReference type="Pfam" id="PF14343">
    <property type="entry name" value="PrcB_C"/>
    <property type="match status" value="1"/>
</dbReference>
<gene>
    <name evidence="2" type="ORF">Dthio_PD0377</name>
</gene>
<accession>D6SUT3</accession>
<sequence length="162" mass="17698">MMQTISSPGGFHSSILLAVSLFLLSGLISCSQDGQDALSAEIAHQWSGHYAEIKIPAAMAGDRENWQEVWSLLRESRPEWPEKTGAFAVFYAGQRPTGGYRMEVEITHQDSDVIRLQCSLHPPDGPATTALTFPWKVVALSGVEGREVQVRHCGSPLAEPPL</sequence>
<evidence type="ECO:0000259" key="1">
    <source>
        <dbReference type="Pfam" id="PF14343"/>
    </source>
</evidence>
<protein>
    <recommendedName>
        <fullName evidence="1">PrcB C-terminal domain-containing protein</fullName>
    </recommendedName>
</protein>
<comment type="caution">
    <text evidence="2">The sequence shown here is derived from an EMBL/GenBank/DDBJ whole genome shotgun (WGS) entry which is preliminary data.</text>
</comment>
<dbReference type="RefSeq" id="WP_008871756.1">
    <property type="nucleotide sequence ID" value="NZ_ACJN02000004.1"/>
</dbReference>
<reference evidence="2" key="1">
    <citation type="submission" date="2010-05" db="EMBL/GenBank/DDBJ databases">
        <title>The draft genome of Desulfonatronospira thiodismutans ASO3-1.</title>
        <authorList>
            <consortium name="US DOE Joint Genome Institute (JGI-PGF)"/>
            <person name="Lucas S."/>
            <person name="Copeland A."/>
            <person name="Lapidus A."/>
            <person name="Cheng J.-F."/>
            <person name="Bruce D."/>
            <person name="Goodwin L."/>
            <person name="Pitluck S."/>
            <person name="Chertkov O."/>
            <person name="Brettin T."/>
            <person name="Detter J.C."/>
            <person name="Han C."/>
            <person name="Land M.L."/>
            <person name="Hauser L."/>
            <person name="Kyrpides N."/>
            <person name="Mikhailova N."/>
            <person name="Muyzer G."/>
            <person name="Woyke T."/>
        </authorList>
    </citation>
    <scope>NUCLEOTIDE SEQUENCE [LARGE SCALE GENOMIC DNA]</scope>
    <source>
        <strain evidence="2">ASO3-1</strain>
    </source>
</reference>
<organism evidence="2 3">
    <name type="scientific">Desulfonatronospira thiodismutans ASO3-1</name>
    <dbReference type="NCBI Taxonomy" id="555779"/>
    <lineage>
        <taxon>Bacteria</taxon>
        <taxon>Pseudomonadati</taxon>
        <taxon>Thermodesulfobacteriota</taxon>
        <taxon>Desulfovibrionia</taxon>
        <taxon>Desulfovibrionales</taxon>
        <taxon>Desulfonatronovibrionaceae</taxon>
        <taxon>Desulfonatronospira</taxon>
    </lineage>
</organism>
<dbReference type="EMBL" id="ACJN02000004">
    <property type="protein sequence ID" value="EFI33063.1"/>
    <property type="molecule type" value="Genomic_DNA"/>
</dbReference>
<proteinExistence type="predicted"/>
<dbReference type="Proteomes" id="UP000005496">
    <property type="component" value="Unassembled WGS sequence"/>
</dbReference>